<accession>A0A811KBN7</accession>
<dbReference type="OrthoDB" id="5859255at2759"/>
<keyword evidence="1" id="KW-1133">Transmembrane helix</keyword>
<feature type="transmembrane region" description="Helical" evidence="1">
    <location>
        <begin position="122"/>
        <end position="141"/>
    </location>
</feature>
<feature type="transmembrane region" description="Helical" evidence="1">
    <location>
        <begin position="219"/>
        <end position="236"/>
    </location>
</feature>
<protein>
    <recommendedName>
        <fullName evidence="4">G_PROTEIN_RECEP_F1_2 domain-containing protein</fullName>
    </recommendedName>
</protein>
<comment type="caution">
    <text evidence="2">The sequence shown here is derived from an EMBL/GenBank/DDBJ whole genome shotgun (WGS) entry which is preliminary data.</text>
</comment>
<gene>
    <name evidence="2" type="ORF">BOKJ2_LOCUS4994</name>
</gene>
<sequence length="263" mass="30110">MPLEKRRNIGFGMLIGLISFVFTVLYIFCFYALTRKELREKSCYKIMIMLGVYDMITLPLTGMFAAYQAISGITFCDSPLLQYCIGMVVLAAWIGYSWGTIILALNRVLFTTRAREYFDGRFIYLWLAVPPMITFLSMWYLNPAMFIPMYGGYLFNPYAGLLEIGDDTWYDNPKHTASDFVFMAVLPMIYAYFYFKNKYFLSKGGAVSSTGNSKREKSLFIQCVLISTLVCAATAGCTFMQIVPMPHWCIALSHFLWILVQGK</sequence>
<dbReference type="Pfam" id="PF10321">
    <property type="entry name" value="7TM_GPCR_Srt"/>
    <property type="match status" value="1"/>
</dbReference>
<organism evidence="2 3">
    <name type="scientific">Bursaphelenchus okinawaensis</name>
    <dbReference type="NCBI Taxonomy" id="465554"/>
    <lineage>
        <taxon>Eukaryota</taxon>
        <taxon>Metazoa</taxon>
        <taxon>Ecdysozoa</taxon>
        <taxon>Nematoda</taxon>
        <taxon>Chromadorea</taxon>
        <taxon>Rhabditida</taxon>
        <taxon>Tylenchina</taxon>
        <taxon>Tylenchomorpha</taxon>
        <taxon>Aphelenchoidea</taxon>
        <taxon>Aphelenchoididae</taxon>
        <taxon>Bursaphelenchus</taxon>
    </lineage>
</organism>
<dbReference type="EMBL" id="CAJFCW020000002">
    <property type="protein sequence ID" value="CAG9099558.1"/>
    <property type="molecule type" value="Genomic_DNA"/>
</dbReference>
<dbReference type="InterPro" id="IPR019425">
    <property type="entry name" value="7TM_GPCR_serpentine_rcpt_Srt"/>
</dbReference>
<evidence type="ECO:0000256" key="1">
    <source>
        <dbReference type="SAM" id="Phobius"/>
    </source>
</evidence>
<evidence type="ECO:0008006" key="4">
    <source>
        <dbReference type="Google" id="ProtNLM"/>
    </source>
</evidence>
<keyword evidence="1" id="KW-0812">Transmembrane</keyword>
<feature type="transmembrane region" description="Helical" evidence="1">
    <location>
        <begin position="80"/>
        <end position="110"/>
    </location>
</feature>
<proteinExistence type="predicted"/>
<feature type="transmembrane region" description="Helical" evidence="1">
    <location>
        <begin position="12"/>
        <end position="34"/>
    </location>
</feature>
<reference evidence="2" key="1">
    <citation type="submission" date="2020-09" db="EMBL/GenBank/DDBJ databases">
        <authorList>
            <person name="Kikuchi T."/>
        </authorList>
    </citation>
    <scope>NUCLEOTIDE SEQUENCE</scope>
    <source>
        <strain evidence="2">SH1</strain>
    </source>
</reference>
<evidence type="ECO:0000313" key="3">
    <source>
        <dbReference type="Proteomes" id="UP000614601"/>
    </source>
</evidence>
<dbReference type="EMBL" id="CAJFDH010000002">
    <property type="protein sequence ID" value="CAD5213193.1"/>
    <property type="molecule type" value="Genomic_DNA"/>
</dbReference>
<feature type="transmembrane region" description="Helical" evidence="1">
    <location>
        <begin position="177"/>
        <end position="195"/>
    </location>
</feature>
<feature type="transmembrane region" description="Helical" evidence="1">
    <location>
        <begin position="46"/>
        <end position="68"/>
    </location>
</feature>
<dbReference type="SUPFAM" id="SSF81321">
    <property type="entry name" value="Family A G protein-coupled receptor-like"/>
    <property type="match status" value="1"/>
</dbReference>
<keyword evidence="1" id="KW-0472">Membrane</keyword>
<dbReference type="PANTHER" id="PTHR23021">
    <property type="entry name" value="SERPENTINE RECEPTOR, CLASS T"/>
    <property type="match status" value="1"/>
</dbReference>
<name>A0A811KBN7_9BILA</name>
<keyword evidence="3" id="KW-1185">Reference proteome</keyword>
<dbReference type="Proteomes" id="UP000783686">
    <property type="component" value="Unassembled WGS sequence"/>
</dbReference>
<dbReference type="AlphaFoldDB" id="A0A811KBN7"/>
<evidence type="ECO:0000313" key="2">
    <source>
        <dbReference type="EMBL" id="CAD5213193.1"/>
    </source>
</evidence>
<dbReference type="Proteomes" id="UP000614601">
    <property type="component" value="Unassembled WGS sequence"/>
</dbReference>